<sequence>MFPPASKVISLIVVGGLLAVGANAQAAAYGQCGGSGWTGATTCVTGYTCVYQNDWYYQCVPGTATTTTTSSKTTSTTTTTSTKTTTTTKTTTSTAPARTPTVYLAGDSTMAIAASGAALQGWGAVLNNYISLPVVDDAVGGTSSRSFTTLGYFQAMYNVVKSGDIVVIEFGHNDGGGVAGNPGKGVCGLDDLTTTCVDTDGSIVYTFVKYLYDAVNTFTSKGCIVIVSSQTPNNPYDGGTGPISTVAPRFVGYAQTVASLTGAYYIDHFNYLIEEYTALGATATNALYVTGDHTHNNPAGALISAQAFIRGVLCASTNPLKSYVTSTNVVPTSCL</sequence>
<evidence type="ECO:0000256" key="3">
    <source>
        <dbReference type="ARBA" id="ARBA00022801"/>
    </source>
</evidence>
<reference evidence="8" key="2">
    <citation type="submission" date="2015-01" db="EMBL/GenBank/DDBJ databases">
        <title>Evolutionary Origins and Diversification of the Mycorrhizal Mutualists.</title>
        <authorList>
            <consortium name="DOE Joint Genome Institute"/>
            <consortium name="Mycorrhizal Genomics Consortium"/>
            <person name="Kohler A."/>
            <person name="Kuo A."/>
            <person name="Nagy L.G."/>
            <person name="Floudas D."/>
            <person name="Copeland A."/>
            <person name="Barry K.W."/>
            <person name="Cichocki N."/>
            <person name="Veneault-Fourrey C."/>
            <person name="LaButti K."/>
            <person name="Lindquist E.A."/>
            <person name="Lipzen A."/>
            <person name="Lundell T."/>
            <person name="Morin E."/>
            <person name="Murat C."/>
            <person name="Riley R."/>
            <person name="Ohm R."/>
            <person name="Sun H."/>
            <person name="Tunlid A."/>
            <person name="Henrissat B."/>
            <person name="Grigoriev I.V."/>
            <person name="Hibbett D.S."/>
            <person name="Martin F."/>
        </authorList>
    </citation>
    <scope>NUCLEOTIDE SEQUENCE [LARGE SCALE GENOMIC DNA]</scope>
    <source>
        <strain evidence="8">MUT 4182</strain>
    </source>
</reference>
<evidence type="ECO:0000256" key="2">
    <source>
        <dbReference type="ARBA" id="ARBA00022729"/>
    </source>
</evidence>
<feature type="domain" description="CBM1" evidence="6">
    <location>
        <begin position="24"/>
        <end position="60"/>
    </location>
</feature>
<reference evidence="7 8" key="1">
    <citation type="submission" date="2014-04" db="EMBL/GenBank/DDBJ databases">
        <authorList>
            <consortium name="DOE Joint Genome Institute"/>
            <person name="Kuo A."/>
            <person name="Girlanda M."/>
            <person name="Perotto S."/>
            <person name="Kohler A."/>
            <person name="Nagy L.G."/>
            <person name="Floudas D."/>
            <person name="Copeland A."/>
            <person name="Barry K.W."/>
            <person name="Cichocki N."/>
            <person name="Veneault-Fourrey C."/>
            <person name="LaButti K."/>
            <person name="Lindquist E.A."/>
            <person name="Lipzen A."/>
            <person name="Lundell T."/>
            <person name="Morin E."/>
            <person name="Murat C."/>
            <person name="Sun H."/>
            <person name="Tunlid A."/>
            <person name="Henrissat B."/>
            <person name="Grigoriev I.V."/>
            <person name="Hibbett D.S."/>
            <person name="Martin F."/>
            <person name="Nordberg H.P."/>
            <person name="Cantor M.N."/>
            <person name="Hua S.X."/>
        </authorList>
    </citation>
    <scope>NUCLEOTIDE SEQUENCE [LARGE SCALE GENOMIC DNA]</scope>
    <source>
        <strain evidence="7 8">MUT 4182</strain>
    </source>
</reference>
<evidence type="ECO:0000256" key="1">
    <source>
        <dbReference type="ARBA" id="ARBA00008668"/>
    </source>
</evidence>
<dbReference type="Gene3D" id="3.40.50.1110">
    <property type="entry name" value="SGNH hydrolase"/>
    <property type="match status" value="1"/>
</dbReference>
<protein>
    <submittedName>
        <fullName evidence="7">Carbohydrate esterase family 12 protein</fullName>
    </submittedName>
</protein>
<evidence type="ECO:0000256" key="4">
    <source>
        <dbReference type="SAM" id="MobiDB-lite"/>
    </source>
</evidence>
<evidence type="ECO:0000313" key="8">
    <source>
        <dbReference type="Proteomes" id="UP000054248"/>
    </source>
</evidence>
<proteinExistence type="inferred from homology"/>
<dbReference type="EMBL" id="KN822992">
    <property type="protein sequence ID" value="KIO28642.1"/>
    <property type="molecule type" value="Genomic_DNA"/>
</dbReference>
<comment type="similarity">
    <text evidence="1">Belongs to the 'GDSL' lipolytic enzyme family.</text>
</comment>
<dbReference type="SMART" id="SM00236">
    <property type="entry name" value="fCBD"/>
    <property type="match status" value="1"/>
</dbReference>
<dbReference type="PROSITE" id="PS00562">
    <property type="entry name" value="CBM1_1"/>
    <property type="match status" value="1"/>
</dbReference>
<organism evidence="7 8">
    <name type="scientific">Tulasnella calospora MUT 4182</name>
    <dbReference type="NCBI Taxonomy" id="1051891"/>
    <lineage>
        <taxon>Eukaryota</taxon>
        <taxon>Fungi</taxon>
        <taxon>Dikarya</taxon>
        <taxon>Basidiomycota</taxon>
        <taxon>Agaricomycotina</taxon>
        <taxon>Agaricomycetes</taxon>
        <taxon>Cantharellales</taxon>
        <taxon>Tulasnellaceae</taxon>
        <taxon>Tulasnella</taxon>
    </lineage>
</organism>
<keyword evidence="8" id="KW-1185">Reference proteome</keyword>
<feature type="region of interest" description="Disordered" evidence="4">
    <location>
        <begin position="65"/>
        <end position="94"/>
    </location>
</feature>
<dbReference type="SUPFAM" id="SSF57180">
    <property type="entry name" value="Cellulose-binding domain"/>
    <property type="match status" value="1"/>
</dbReference>
<dbReference type="InterPro" id="IPR035971">
    <property type="entry name" value="CBD_sf"/>
</dbReference>
<gene>
    <name evidence="7" type="ORF">M407DRAFT_22229</name>
</gene>
<dbReference type="InterPro" id="IPR036514">
    <property type="entry name" value="SGNH_hydro_sf"/>
</dbReference>
<dbReference type="GO" id="GO:0005576">
    <property type="term" value="C:extracellular region"/>
    <property type="evidence" value="ECO:0007669"/>
    <property type="project" value="InterPro"/>
</dbReference>
<dbReference type="PROSITE" id="PS51164">
    <property type="entry name" value="CBM1_2"/>
    <property type="match status" value="1"/>
</dbReference>
<dbReference type="Pfam" id="PF13472">
    <property type="entry name" value="Lipase_GDSL_2"/>
    <property type="match status" value="1"/>
</dbReference>
<dbReference type="InterPro" id="IPR013830">
    <property type="entry name" value="SGNH_hydro"/>
</dbReference>
<dbReference type="GO" id="GO:0016787">
    <property type="term" value="F:hydrolase activity"/>
    <property type="evidence" value="ECO:0007669"/>
    <property type="project" value="UniProtKB-KW"/>
</dbReference>
<dbReference type="AlphaFoldDB" id="A0A0C3M4M8"/>
<dbReference type="Proteomes" id="UP000054248">
    <property type="component" value="Unassembled WGS sequence"/>
</dbReference>
<dbReference type="GO" id="GO:0005975">
    <property type="term" value="P:carbohydrate metabolic process"/>
    <property type="evidence" value="ECO:0007669"/>
    <property type="project" value="InterPro"/>
</dbReference>
<feature type="chain" id="PRO_5002166789" evidence="5">
    <location>
        <begin position="25"/>
        <end position="335"/>
    </location>
</feature>
<dbReference type="GO" id="GO:0030248">
    <property type="term" value="F:cellulose binding"/>
    <property type="evidence" value="ECO:0007669"/>
    <property type="project" value="InterPro"/>
</dbReference>
<evidence type="ECO:0000259" key="6">
    <source>
        <dbReference type="PROSITE" id="PS51164"/>
    </source>
</evidence>
<dbReference type="PANTHER" id="PTHR43695">
    <property type="entry name" value="PUTATIVE (AFU_ORTHOLOGUE AFUA_2G17250)-RELATED"/>
    <property type="match status" value="1"/>
</dbReference>
<accession>A0A0C3M4M8</accession>
<dbReference type="SUPFAM" id="SSF52266">
    <property type="entry name" value="SGNH hydrolase"/>
    <property type="match status" value="1"/>
</dbReference>
<feature type="signal peptide" evidence="5">
    <location>
        <begin position="1"/>
        <end position="24"/>
    </location>
</feature>
<keyword evidence="3" id="KW-0378">Hydrolase</keyword>
<keyword evidence="2 5" id="KW-0732">Signal</keyword>
<evidence type="ECO:0000313" key="7">
    <source>
        <dbReference type="EMBL" id="KIO28642.1"/>
    </source>
</evidence>
<dbReference type="Pfam" id="PF00734">
    <property type="entry name" value="CBM_1"/>
    <property type="match status" value="1"/>
</dbReference>
<dbReference type="InterPro" id="IPR037459">
    <property type="entry name" value="RhgT-like"/>
</dbReference>
<dbReference type="InterPro" id="IPR000254">
    <property type="entry name" value="CBD"/>
</dbReference>
<dbReference type="HOGENOM" id="CLU_065859_0_0_1"/>
<dbReference type="PANTHER" id="PTHR43695:SF1">
    <property type="entry name" value="RHAMNOGALACTURONAN ACETYLESTERASE"/>
    <property type="match status" value="1"/>
</dbReference>
<dbReference type="STRING" id="1051891.A0A0C3M4M8"/>
<evidence type="ECO:0000256" key="5">
    <source>
        <dbReference type="SAM" id="SignalP"/>
    </source>
</evidence>
<dbReference type="OrthoDB" id="2141316at2759"/>
<name>A0A0C3M4M8_9AGAM</name>